<feature type="domain" description="Translation elongation factor EFTu/EF1A C-terminal" evidence="5">
    <location>
        <begin position="1"/>
        <end position="43"/>
    </location>
</feature>
<evidence type="ECO:0000256" key="4">
    <source>
        <dbReference type="ARBA" id="ARBA00023134"/>
    </source>
</evidence>
<keyword evidence="2 6" id="KW-0251">Elongation factor</keyword>
<keyword evidence="4" id="KW-0342">GTP-binding</keyword>
<dbReference type="SUPFAM" id="SSF50465">
    <property type="entry name" value="EF-Tu/eEF-1alpha/eIF2-gamma C-terminal domain"/>
    <property type="match status" value="1"/>
</dbReference>
<evidence type="ECO:0000256" key="1">
    <source>
        <dbReference type="ARBA" id="ARBA00022741"/>
    </source>
</evidence>
<evidence type="ECO:0000259" key="5">
    <source>
        <dbReference type="Pfam" id="PF03143"/>
    </source>
</evidence>
<sequence length="45" mass="4682">MVMPGDNVAVSVELIVPIAMEDGLRFAIREGGRTVGAGVVAEIIE</sequence>
<dbReference type="Pfam" id="PF03143">
    <property type="entry name" value="GTP_EFTU_D3"/>
    <property type="match status" value="1"/>
</dbReference>
<evidence type="ECO:0000256" key="3">
    <source>
        <dbReference type="ARBA" id="ARBA00022917"/>
    </source>
</evidence>
<reference evidence="6 7" key="1">
    <citation type="submission" date="2016-10" db="EMBL/GenBank/DDBJ databases">
        <authorList>
            <person name="Varghese N."/>
            <person name="Submissions S."/>
        </authorList>
    </citation>
    <scope>NUCLEOTIDE SEQUENCE [LARGE SCALE GENOMIC DNA]</scope>
    <source>
        <strain evidence="6 7">DSM 16392</strain>
    </source>
</reference>
<dbReference type="GO" id="GO:0003746">
    <property type="term" value="F:translation elongation factor activity"/>
    <property type="evidence" value="ECO:0007669"/>
    <property type="project" value="UniProtKB-KW"/>
</dbReference>
<keyword evidence="1" id="KW-0547">Nucleotide-binding</keyword>
<dbReference type="InterPro" id="IPR004160">
    <property type="entry name" value="Transl_elong_EFTu/EF1A_C"/>
</dbReference>
<evidence type="ECO:0000313" key="7">
    <source>
        <dbReference type="Proteomes" id="UP000199598"/>
    </source>
</evidence>
<dbReference type="Proteomes" id="UP000199598">
    <property type="component" value="Unassembled WGS sequence"/>
</dbReference>
<dbReference type="InterPro" id="IPR009001">
    <property type="entry name" value="Transl_elong_EF1A/Init_IF2_C"/>
</dbReference>
<evidence type="ECO:0000256" key="2">
    <source>
        <dbReference type="ARBA" id="ARBA00022768"/>
    </source>
</evidence>
<organism evidence="6 7">
    <name type="scientific">Pseudovibrio ascidiaceicola</name>
    <dbReference type="NCBI Taxonomy" id="285279"/>
    <lineage>
        <taxon>Bacteria</taxon>
        <taxon>Pseudomonadati</taxon>
        <taxon>Pseudomonadota</taxon>
        <taxon>Alphaproteobacteria</taxon>
        <taxon>Hyphomicrobiales</taxon>
        <taxon>Stappiaceae</taxon>
        <taxon>Pseudovibrio</taxon>
    </lineage>
</organism>
<keyword evidence="7" id="KW-1185">Reference proteome</keyword>
<dbReference type="EMBL" id="FOSK01000016">
    <property type="protein sequence ID" value="SFL10401.1"/>
    <property type="molecule type" value="Genomic_DNA"/>
</dbReference>
<proteinExistence type="predicted"/>
<dbReference type="Gene3D" id="2.40.30.10">
    <property type="entry name" value="Translation factors"/>
    <property type="match status" value="1"/>
</dbReference>
<accession>A0A1I4F1Y2</accession>
<name>A0A1I4F1Y2_9HYPH</name>
<evidence type="ECO:0000313" key="6">
    <source>
        <dbReference type="EMBL" id="SFL10401.1"/>
    </source>
</evidence>
<keyword evidence="3" id="KW-0648">Protein biosynthesis</keyword>
<protein>
    <submittedName>
        <fullName evidence="6">Elongation factor Tu C-terminal domain-containing protein</fullName>
    </submittedName>
</protein>
<comment type="caution">
    <text evidence="6">The sequence shown here is derived from an EMBL/GenBank/DDBJ whole genome shotgun (WGS) entry which is preliminary data.</text>
</comment>
<gene>
    <name evidence="6" type="ORF">SAMN04488518_116138</name>
</gene>